<dbReference type="AlphaFoldDB" id="A0A450W6A5"/>
<dbReference type="GO" id="GO:0006629">
    <property type="term" value="P:lipid metabolic process"/>
    <property type="evidence" value="ECO:0007669"/>
    <property type="project" value="UniProtKB-KW"/>
</dbReference>
<name>A0A450W6A5_9GAMM</name>
<gene>
    <name evidence="3" type="ORF">BECKLPF1236B_GA0070989_103813</name>
</gene>
<feature type="domain" description="PNPLA" evidence="2">
    <location>
        <begin position="7"/>
        <end position="196"/>
    </location>
</feature>
<evidence type="ECO:0000256" key="1">
    <source>
        <dbReference type="ARBA" id="ARBA00023098"/>
    </source>
</evidence>
<dbReference type="InterPro" id="IPR016035">
    <property type="entry name" value="Acyl_Trfase/lysoPLipase"/>
</dbReference>
<dbReference type="EMBL" id="CAADFK010000038">
    <property type="protein sequence ID" value="VFK12582.1"/>
    <property type="molecule type" value="Genomic_DNA"/>
</dbReference>
<keyword evidence="1" id="KW-0443">Lipid metabolism</keyword>
<sequence length="326" mass="37068">MKKYGFVASGGGYRSFYTAGVLVHLKRQGVPVTHITSTSSGNNIVLDYLLWDWEKEELPPILAKTQRLGIGDIAQVLSNFLGLRAPLLPNGTHLFTVEKDACRKSLLLDDAQRRTVLTRHLSSIQWDIFATNLTKHKGHYFRINDILSRIDHDSLNAFMDAFLAGITTIPYFKALTIGQEYYIEGGYMDNTPLRSLFTDPAVDEIVAIDFTDYNYHRELKKLYDSQVFTLPLNSIDMHILTSDMELTLSNKKIFSQVMLINKLIEATGKDAIEIEGRIYYHKPVHVLRPKDLESMTISLKNSSAQKEYFELGRKEAEKLVADMRAA</sequence>
<organism evidence="3">
    <name type="scientific">Candidatus Kentrum sp. LPFa</name>
    <dbReference type="NCBI Taxonomy" id="2126335"/>
    <lineage>
        <taxon>Bacteria</taxon>
        <taxon>Pseudomonadati</taxon>
        <taxon>Pseudomonadota</taxon>
        <taxon>Gammaproteobacteria</taxon>
        <taxon>Candidatus Kentrum</taxon>
    </lineage>
</organism>
<protein>
    <submittedName>
        <fullName evidence="3">Patatin-like phospholipase</fullName>
    </submittedName>
</protein>
<proteinExistence type="predicted"/>
<evidence type="ECO:0000313" key="3">
    <source>
        <dbReference type="EMBL" id="VFK12582.1"/>
    </source>
</evidence>
<dbReference type="Pfam" id="PF01734">
    <property type="entry name" value="Patatin"/>
    <property type="match status" value="1"/>
</dbReference>
<dbReference type="SUPFAM" id="SSF52151">
    <property type="entry name" value="FabD/lysophospholipase-like"/>
    <property type="match status" value="1"/>
</dbReference>
<reference evidence="3" key="1">
    <citation type="submission" date="2019-02" db="EMBL/GenBank/DDBJ databases">
        <authorList>
            <person name="Gruber-Vodicka R. H."/>
            <person name="Seah K. B. B."/>
        </authorList>
    </citation>
    <scope>NUCLEOTIDE SEQUENCE</scope>
    <source>
        <strain evidence="3">BECK_S313</strain>
    </source>
</reference>
<dbReference type="InterPro" id="IPR002641">
    <property type="entry name" value="PNPLA_dom"/>
</dbReference>
<evidence type="ECO:0000259" key="2">
    <source>
        <dbReference type="Pfam" id="PF01734"/>
    </source>
</evidence>
<dbReference type="Gene3D" id="3.40.1090.10">
    <property type="entry name" value="Cytosolic phospholipase A2 catalytic domain"/>
    <property type="match status" value="1"/>
</dbReference>
<accession>A0A450W6A5</accession>